<organism evidence="2 3">
    <name type="scientific">Microvirga subterranea</name>
    <dbReference type="NCBI Taxonomy" id="186651"/>
    <lineage>
        <taxon>Bacteria</taxon>
        <taxon>Pseudomonadati</taxon>
        <taxon>Pseudomonadota</taxon>
        <taxon>Alphaproteobacteria</taxon>
        <taxon>Hyphomicrobiales</taxon>
        <taxon>Methylobacteriaceae</taxon>
        <taxon>Microvirga</taxon>
    </lineage>
</organism>
<dbReference type="PANTHER" id="PTHR40394">
    <property type="entry name" value="LIPOPROTEIN-RELATED"/>
    <property type="match status" value="1"/>
</dbReference>
<keyword evidence="1" id="KW-0812">Transmembrane</keyword>
<sequence length="179" mass="19793">MTQQPYGLMAEFRTPEGLIQAVKAARLAGYTRIDAFSPFPLHEVAQQLGTKTTSIAWIALVAGLTGAAVQYGSQYWMNVIDYPINVGGRPLHSWPTFIPATLIVAILWAGLATLLGLLMILRLPRLHHPVFAVHSFERASQDRFFLCILSDDPLYDEAATRRFLETTAPEIVREVPGCG</sequence>
<keyword evidence="3" id="KW-1185">Reference proteome</keyword>
<dbReference type="RefSeq" id="WP_114769291.1">
    <property type="nucleotide sequence ID" value="NZ_QQBB01000002.1"/>
</dbReference>
<dbReference type="Pfam" id="PF11821">
    <property type="entry name" value="ActD"/>
    <property type="match status" value="1"/>
</dbReference>
<dbReference type="EMBL" id="QQBB01000002">
    <property type="protein sequence ID" value="RDI61120.1"/>
    <property type="molecule type" value="Genomic_DNA"/>
</dbReference>
<gene>
    <name evidence="2" type="ORF">DES45_102515</name>
</gene>
<keyword evidence="1" id="KW-1133">Transmembrane helix</keyword>
<keyword evidence="1" id="KW-0472">Membrane</keyword>
<dbReference type="OrthoDB" id="9792475at2"/>
<proteinExistence type="predicted"/>
<feature type="transmembrane region" description="Helical" evidence="1">
    <location>
        <begin position="97"/>
        <end position="121"/>
    </location>
</feature>
<feature type="transmembrane region" description="Helical" evidence="1">
    <location>
        <begin position="55"/>
        <end position="77"/>
    </location>
</feature>
<evidence type="ECO:0000313" key="3">
    <source>
        <dbReference type="Proteomes" id="UP000254925"/>
    </source>
</evidence>
<reference evidence="2 3" key="1">
    <citation type="submission" date="2018-07" db="EMBL/GenBank/DDBJ databases">
        <title>Genomic Encyclopedia of Type Strains, Phase IV (KMG-IV): sequencing the most valuable type-strain genomes for metagenomic binning, comparative biology and taxonomic classification.</title>
        <authorList>
            <person name="Goeker M."/>
        </authorList>
    </citation>
    <scope>NUCLEOTIDE SEQUENCE [LARGE SCALE GENOMIC DNA]</scope>
    <source>
        <strain evidence="2 3">DSM 14364</strain>
    </source>
</reference>
<dbReference type="PANTHER" id="PTHR40394:SF2">
    <property type="entry name" value="QUINOL:CYTOCHROME C OXIDOREDUCTASE MEMBRANE PROTEIN"/>
    <property type="match status" value="1"/>
</dbReference>
<evidence type="ECO:0000313" key="2">
    <source>
        <dbReference type="EMBL" id="RDI61120.1"/>
    </source>
</evidence>
<comment type="caution">
    <text evidence="2">The sequence shown here is derived from an EMBL/GenBank/DDBJ whole genome shotgun (WGS) entry which is preliminary data.</text>
</comment>
<accession>A0A370HS46</accession>
<name>A0A370HS46_9HYPH</name>
<dbReference type="Proteomes" id="UP000254925">
    <property type="component" value="Unassembled WGS sequence"/>
</dbReference>
<dbReference type="InterPro" id="IPR021776">
    <property type="entry name" value="ActD"/>
</dbReference>
<protein>
    <submittedName>
        <fullName evidence="2">Quinol:cytochrome c oxidoreductase membrane protein</fullName>
    </submittedName>
</protein>
<dbReference type="AlphaFoldDB" id="A0A370HS46"/>
<evidence type="ECO:0000256" key="1">
    <source>
        <dbReference type="SAM" id="Phobius"/>
    </source>
</evidence>